<comment type="caution">
    <text evidence="5">The sequence shown here is derived from an EMBL/GenBank/DDBJ whole genome shotgun (WGS) entry which is preliminary data.</text>
</comment>
<dbReference type="PANTHER" id="PTHR30055:SF242">
    <property type="entry name" value="HTH-TYPE TRANSCRIPTIONAL REPRESSOR KSTR"/>
    <property type="match status" value="1"/>
</dbReference>
<dbReference type="PROSITE" id="PS50977">
    <property type="entry name" value="HTH_TETR_2"/>
    <property type="match status" value="1"/>
</dbReference>
<evidence type="ECO:0000256" key="1">
    <source>
        <dbReference type="ARBA" id="ARBA00023125"/>
    </source>
</evidence>
<dbReference type="PANTHER" id="PTHR30055">
    <property type="entry name" value="HTH-TYPE TRANSCRIPTIONAL REGULATOR RUTR"/>
    <property type="match status" value="1"/>
</dbReference>
<gene>
    <name evidence="5" type="primary">kstR</name>
    <name evidence="5" type="ORF">FPZ12_027290</name>
</gene>
<reference evidence="5" key="1">
    <citation type="submission" date="2019-09" db="EMBL/GenBank/DDBJ databases">
        <authorList>
            <person name="Teo W.F.A."/>
            <person name="Duangmal K."/>
        </authorList>
    </citation>
    <scope>NUCLEOTIDE SEQUENCE [LARGE SCALE GENOMIC DNA]</scope>
    <source>
        <strain evidence="5">K81G1</strain>
    </source>
</reference>
<proteinExistence type="predicted"/>
<dbReference type="AlphaFoldDB" id="A0A5N0UUY2"/>
<evidence type="ECO:0000259" key="4">
    <source>
        <dbReference type="PROSITE" id="PS50977"/>
    </source>
</evidence>
<evidence type="ECO:0000256" key="2">
    <source>
        <dbReference type="PROSITE-ProRule" id="PRU00335"/>
    </source>
</evidence>
<dbReference type="Proteomes" id="UP000319769">
    <property type="component" value="Unassembled WGS sequence"/>
</dbReference>
<evidence type="ECO:0000313" key="6">
    <source>
        <dbReference type="Proteomes" id="UP000319769"/>
    </source>
</evidence>
<dbReference type="OrthoDB" id="9809994at2"/>
<feature type="domain" description="HTH tetR-type" evidence="4">
    <location>
        <begin position="19"/>
        <end position="79"/>
    </location>
</feature>
<dbReference type="SUPFAM" id="SSF46689">
    <property type="entry name" value="Homeodomain-like"/>
    <property type="match status" value="1"/>
</dbReference>
<feature type="region of interest" description="Disordered" evidence="3">
    <location>
        <begin position="1"/>
        <end position="20"/>
    </location>
</feature>
<keyword evidence="1 2" id="KW-0238">DNA-binding</keyword>
<dbReference type="Pfam" id="PF00440">
    <property type="entry name" value="TetR_N"/>
    <property type="match status" value="1"/>
</dbReference>
<feature type="DNA-binding region" description="H-T-H motif" evidence="2">
    <location>
        <begin position="42"/>
        <end position="61"/>
    </location>
</feature>
<protein>
    <submittedName>
        <fullName evidence="5">Cholesterol catabolism transcriptional regulator KstR</fullName>
    </submittedName>
</protein>
<accession>A0A5N0UUY2</accession>
<dbReference type="EMBL" id="VMNW02000048">
    <property type="protein sequence ID" value="KAA9156553.1"/>
    <property type="molecule type" value="Genomic_DNA"/>
</dbReference>
<dbReference type="Pfam" id="PF17925">
    <property type="entry name" value="TetR_C_20"/>
    <property type="match status" value="1"/>
</dbReference>
<evidence type="ECO:0000256" key="3">
    <source>
        <dbReference type="SAM" id="MobiDB-lite"/>
    </source>
</evidence>
<dbReference type="InterPro" id="IPR050109">
    <property type="entry name" value="HTH-type_TetR-like_transc_reg"/>
</dbReference>
<dbReference type="InterPro" id="IPR001647">
    <property type="entry name" value="HTH_TetR"/>
</dbReference>
<sequence length="208" mass="23061">MAAGPIEETAGKPVPPGQEERRRRIIDAALSVASRGGYDAMQMRTVAERANVALATLYRYFPSKIHLLVSALASEFEDAREKFGRGVIPGDTSAERLIFVLNRNTLMMQRNPDLTEAMVRSFLFADTSAATEVEQVGRLMEDMFAQAIRIERPSGRERAVFRLIADVWMSNLVAWITHRATAKDVAERLELSVKLLVGGSRSLGQQPA</sequence>
<dbReference type="RefSeq" id="WP_144749390.1">
    <property type="nucleotide sequence ID" value="NZ_VMNW02000048.1"/>
</dbReference>
<dbReference type="PRINTS" id="PR00455">
    <property type="entry name" value="HTHTETR"/>
</dbReference>
<dbReference type="InterPro" id="IPR009057">
    <property type="entry name" value="Homeodomain-like_sf"/>
</dbReference>
<dbReference type="NCBIfam" id="NF033703">
    <property type="entry name" value="transcr_KstR"/>
    <property type="match status" value="1"/>
</dbReference>
<organism evidence="5 6">
    <name type="scientific">Amycolatopsis acidicola</name>
    <dbReference type="NCBI Taxonomy" id="2596893"/>
    <lineage>
        <taxon>Bacteria</taxon>
        <taxon>Bacillati</taxon>
        <taxon>Actinomycetota</taxon>
        <taxon>Actinomycetes</taxon>
        <taxon>Pseudonocardiales</taxon>
        <taxon>Pseudonocardiaceae</taxon>
        <taxon>Amycolatopsis</taxon>
    </lineage>
</organism>
<dbReference type="InterPro" id="IPR041642">
    <property type="entry name" value="KstR_C"/>
</dbReference>
<evidence type="ECO:0000313" key="5">
    <source>
        <dbReference type="EMBL" id="KAA9156553.1"/>
    </source>
</evidence>
<dbReference type="GO" id="GO:0000976">
    <property type="term" value="F:transcription cis-regulatory region binding"/>
    <property type="evidence" value="ECO:0007669"/>
    <property type="project" value="TreeGrafter"/>
</dbReference>
<name>A0A5N0UUY2_9PSEU</name>
<keyword evidence="6" id="KW-1185">Reference proteome</keyword>
<dbReference type="GO" id="GO:0003700">
    <property type="term" value="F:DNA-binding transcription factor activity"/>
    <property type="evidence" value="ECO:0007669"/>
    <property type="project" value="TreeGrafter"/>
</dbReference>
<dbReference type="Gene3D" id="1.10.357.10">
    <property type="entry name" value="Tetracycline Repressor, domain 2"/>
    <property type="match status" value="1"/>
</dbReference>